<feature type="compositionally biased region" description="Low complexity" evidence="6">
    <location>
        <begin position="42"/>
        <end position="55"/>
    </location>
</feature>
<feature type="signal peptide" evidence="7">
    <location>
        <begin position="1"/>
        <end position="28"/>
    </location>
</feature>
<sequence length="611" mass="65910">MRRPGGPAPPLLLRRSVLFLLLLPGVFPSTAGPTSEASSKPATSAGGSTAAGSTTEPPPLSPLSQAMSTAGPVEASSPRLTSPQTPFHVGPWPAPVTKVTELCVCDLLENQCDVNCCCDPVCTAADFSVFTACSVPVITGDGHFCRQPEALYSIDQSVQPPERMFRLVEKVNPSVFCLQTSNYKAGLSFQAPEIPTLQNFDRLLQEFDRGSSFATGKDLVLEAESETPREAGANDTRRYKFKDLIQTTDGFLRLPASLLSRCAHDNPAGFLMTQAEKCNTAIKMDECSTLPELSMLFYTNFSILAVPNSSQTVNLTIQSITIQTPEGLRTRLANADVVLLPALNNQSCSNVVLEASYLLTFTEAGEIVEATISLVLGTVHSSAVFLQQVFAIRFIQQATRPVPFSGSPGYLVGLPIRAGFRSTGSGVIQSLNEGSQLTMMKSTTSQDCFQAEGSRTPVLFGYNMVSGCKVRITESAECTLLAPEILRVLKGQNFPDYVASFGDSLPQNRLDWVEISYNATKPAICEIPVSLEVEVKWTKYGSLVNPQAKIESLTVIITTAALPKVNSGSETIVQILSSVSFVDISVPAQPGYKAWPTIEAHLPFDFFFPFV</sequence>
<comment type="similarity">
    <text evidence="1">Belongs to the tectonic family.</text>
</comment>
<keyword evidence="10" id="KW-1185">Reference proteome</keyword>
<evidence type="ECO:0000256" key="3">
    <source>
        <dbReference type="ARBA" id="ARBA00022729"/>
    </source>
</evidence>
<dbReference type="InterPro" id="IPR040354">
    <property type="entry name" value="TCTN1-3"/>
</dbReference>
<reference evidence="11" key="1">
    <citation type="submission" date="2025-08" db="UniProtKB">
        <authorList>
            <consortium name="RefSeq"/>
        </authorList>
    </citation>
    <scope>IDENTIFICATION</scope>
</reference>
<protein>
    <submittedName>
        <fullName evidence="11">Tectonic-1</fullName>
    </submittedName>
</protein>
<evidence type="ECO:0000313" key="10">
    <source>
        <dbReference type="Proteomes" id="UP000504612"/>
    </source>
</evidence>
<dbReference type="AlphaFoldDB" id="A0A6J1VHJ4"/>
<dbReference type="GO" id="GO:0060271">
    <property type="term" value="P:cilium assembly"/>
    <property type="evidence" value="ECO:0007669"/>
    <property type="project" value="TreeGrafter"/>
</dbReference>
<evidence type="ECO:0000256" key="5">
    <source>
        <dbReference type="ARBA" id="ARBA00023180"/>
    </source>
</evidence>
<feature type="domain" description="Tectonic-1-3" evidence="8">
    <location>
        <begin position="406"/>
        <end position="584"/>
    </location>
</feature>
<organism evidence="10 11">
    <name type="scientific">Notechis scutatus</name>
    <name type="common">mainland tiger snake</name>
    <dbReference type="NCBI Taxonomy" id="8663"/>
    <lineage>
        <taxon>Eukaryota</taxon>
        <taxon>Metazoa</taxon>
        <taxon>Chordata</taxon>
        <taxon>Craniata</taxon>
        <taxon>Vertebrata</taxon>
        <taxon>Euteleostomi</taxon>
        <taxon>Lepidosauria</taxon>
        <taxon>Squamata</taxon>
        <taxon>Bifurcata</taxon>
        <taxon>Unidentata</taxon>
        <taxon>Episquamata</taxon>
        <taxon>Toxicofera</taxon>
        <taxon>Serpentes</taxon>
        <taxon>Colubroidea</taxon>
        <taxon>Elapidae</taxon>
        <taxon>Hydrophiinae</taxon>
        <taxon>Notechis</taxon>
    </lineage>
</organism>
<evidence type="ECO:0000259" key="8">
    <source>
        <dbReference type="Pfam" id="PF07773"/>
    </source>
</evidence>
<evidence type="ECO:0000256" key="1">
    <source>
        <dbReference type="ARBA" id="ARBA00007633"/>
    </source>
</evidence>
<dbReference type="GO" id="GO:0036038">
    <property type="term" value="C:MKS complex"/>
    <property type="evidence" value="ECO:0007669"/>
    <property type="project" value="TreeGrafter"/>
</dbReference>
<dbReference type="InterPro" id="IPR011677">
    <property type="entry name" value="TCTN1-3_dom"/>
</dbReference>
<feature type="domain" description="Tectonic-1-3 N-terminal" evidence="9">
    <location>
        <begin position="94"/>
        <end position="200"/>
    </location>
</feature>
<evidence type="ECO:0000313" key="11">
    <source>
        <dbReference type="RefSeq" id="XP_026542586.1"/>
    </source>
</evidence>
<feature type="domain" description="Tectonic-1-3" evidence="8">
    <location>
        <begin position="244"/>
        <end position="396"/>
    </location>
</feature>
<dbReference type="Proteomes" id="UP000504612">
    <property type="component" value="Unplaced"/>
</dbReference>
<comment type="subunit">
    <text evidence="2">Part of the tectonic-like complex (also named B9 complex).</text>
</comment>
<dbReference type="GO" id="GO:1904491">
    <property type="term" value="P:protein localization to ciliary transition zone"/>
    <property type="evidence" value="ECO:0007669"/>
    <property type="project" value="TreeGrafter"/>
</dbReference>
<keyword evidence="5" id="KW-0325">Glycoprotein</keyword>
<dbReference type="CTD" id="79600"/>
<name>A0A6J1VHJ4_9SAUR</name>
<gene>
    <name evidence="11" type="primary">TCTN1</name>
</gene>
<feature type="region of interest" description="Disordered" evidence="6">
    <location>
        <begin position="30"/>
        <end position="84"/>
    </location>
</feature>
<evidence type="ECO:0000256" key="7">
    <source>
        <dbReference type="SAM" id="SignalP"/>
    </source>
</evidence>
<evidence type="ECO:0000256" key="6">
    <source>
        <dbReference type="SAM" id="MobiDB-lite"/>
    </source>
</evidence>
<evidence type="ECO:0000256" key="4">
    <source>
        <dbReference type="ARBA" id="ARBA00022794"/>
    </source>
</evidence>
<evidence type="ECO:0000256" key="2">
    <source>
        <dbReference type="ARBA" id="ARBA00011495"/>
    </source>
</evidence>
<proteinExistence type="inferred from homology"/>
<feature type="chain" id="PRO_5027054083" evidence="7">
    <location>
        <begin position="29"/>
        <end position="611"/>
    </location>
</feature>
<feature type="compositionally biased region" description="Polar residues" evidence="6">
    <location>
        <begin position="31"/>
        <end position="41"/>
    </location>
</feature>
<dbReference type="Pfam" id="PF25752">
    <property type="entry name" value="DUF1619_N"/>
    <property type="match status" value="1"/>
</dbReference>
<keyword evidence="4" id="KW-0970">Cilium biogenesis/degradation</keyword>
<dbReference type="RefSeq" id="XP_026542586.1">
    <property type="nucleotide sequence ID" value="XM_026686801.1"/>
</dbReference>
<dbReference type="PANTHER" id="PTHR14611:SF1">
    <property type="entry name" value="TECTONIC-1"/>
    <property type="match status" value="1"/>
</dbReference>
<accession>A0A6J1VHJ4</accession>
<evidence type="ECO:0000259" key="9">
    <source>
        <dbReference type="Pfam" id="PF25752"/>
    </source>
</evidence>
<dbReference type="GeneID" id="113424901"/>
<dbReference type="PANTHER" id="PTHR14611">
    <property type="entry name" value="TECTONIC FAMILY MEMBER"/>
    <property type="match status" value="1"/>
</dbReference>
<dbReference type="KEGG" id="nss:113424901"/>
<keyword evidence="3 7" id="KW-0732">Signal</keyword>
<dbReference type="InterPro" id="IPR057724">
    <property type="entry name" value="TCTN1-3_N"/>
</dbReference>
<dbReference type="Pfam" id="PF07773">
    <property type="entry name" value="TCTN_DUF1619"/>
    <property type="match status" value="2"/>
</dbReference>